<gene>
    <name evidence="3" type="ORF">OSB04_006974</name>
</gene>
<evidence type="ECO:0000313" key="4">
    <source>
        <dbReference type="Proteomes" id="UP001172457"/>
    </source>
</evidence>
<keyword evidence="1" id="KW-0863">Zinc-finger</keyword>
<keyword evidence="1" id="KW-0862">Zinc</keyword>
<evidence type="ECO:0000256" key="1">
    <source>
        <dbReference type="PROSITE-ProRule" id="PRU00325"/>
    </source>
</evidence>
<reference evidence="3" key="1">
    <citation type="submission" date="2023-03" db="EMBL/GenBank/DDBJ databases">
        <title>Chromosome-scale reference genome and RAD-based genetic map of yellow starthistle (Centaurea solstitialis) reveal putative structural variation and QTLs associated with invader traits.</title>
        <authorList>
            <person name="Reatini B."/>
            <person name="Cang F.A."/>
            <person name="Jiang Q."/>
            <person name="Mckibben M.T.W."/>
            <person name="Barker M.S."/>
            <person name="Rieseberg L.H."/>
            <person name="Dlugosch K.M."/>
        </authorList>
    </citation>
    <scope>NUCLEOTIDE SEQUENCE</scope>
    <source>
        <strain evidence="3">CAN-66</strain>
        <tissue evidence="3">Leaf</tissue>
    </source>
</reference>
<dbReference type="InterPro" id="IPR007527">
    <property type="entry name" value="Znf_SWIM"/>
</dbReference>
<dbReference type="Proteomes" id="UP001172457">
    <property type="component" value="Chromosome 2"/>
</dbReference>
<dbReference type="EMBL" id="JARYMX010000002">
    <property type="protein sequence ID" value="KAJ9561814.1"/>
    <property type="molecule type" value="Genomic_DNA"/>
</dbReference>
<keyword evidence="1" id="KW-0479">Metal-binding</keyword>
<dbReference type="AlphaFoldDB" id="A0AA38WSB6"/>
<feature type="domain" description="SWIM-type" evidence="2">
    <location>
        <begin position="393"/>
        <end position="422"/>
    </location>
</feature>
<keyword evidence="4" id="KW-1185">Reference proteome</keyword>
<dbReference type="PROSITE" id="PS50966">
    <property type="entry name" value="ZF_SWIM"/>
    <property type="match status" value="1"/>
</dbReference>
<dbReference type="PANTHER" id="PTHR31973:SF187">
    <property type="entry name" value="MUTATOR TRANSPOSASE MUDRA PROTEIN"/>
    <property type="match status" value="1"/>
</dbReference>
<accession>A0AA38WSB6</accession>
<dbReference type="InterPro" id="IPR018289">
    <property type="entry name" value="MULE_transposase_dom"/>
</dbReference>
<proteinExistence type="predicted"/>
<evidence type="ECO:0000313" key="3">
    <source>
        <dbReference type="EMBL" id="KAJ9561814.1"/>
    </source>
</evidence>
<dbReference type="Pfam" id="PF04434">
    <property type="entry name" value="SWIM"/>
    <property type="match status" value="1"/>
</dbReference>
<dbReference type="GO" id="GO:0008270">
    <property type="term" value="F:zinc ion binding"/>
    <property type="evidence" value="ECO:0007669"/>
    <property type="project" value="UniProtKB-KW"/>
</dbReference>
<dbReference type="PANTHER" id="PTHR31973">
    <property type="entry name" value="POLYPROTEIN, PUTATIVE-RELATED"/>
    <property type="match status" value="1"/>
</dbReference>
<sequence length="422" mass="47873">MASSSNSKDVADNFQLTDDESDDITYKMSVKGSDNDYDNEEDLEAINVDDIVANVNDDNNGVENAYHIAQALLPNLIKNQDMSLKEMKKYIFEKYLCNVSFGHCHRGKGRGIHQIEGSLSEHYGRVWDYGEEIIRSNLGSIVKIVVEESDNGNYFKGFYVCFKAVKDGWKLGCRPVIGLDGCFLKSICKGELLTTIGRDANSQVYLIAWAVYDIENKENWSQFINFLAKDLELSQGAGLTLLSDQHKGLIEVVKDILPQVSHVKEEFKSLMLELKQISKDAYNHLMRRNSSSWCRAFFKKDRTCEAVENGICESFNKMILDARKKPIITLLGSIRLLVMQRMHIMSNMVHQYENDVFPTILDKLKLFSGNYRSWSVIPSNGHVFETRKGTDSFYVDLEKGICSCTFWQLAGIPCVHGVASII</sequence>
<comment type="caution">
    <text evidence="3">The sequence shown here is derived from an EMBL/GenBank/DDBJ whole genome shotgun (WGS) entry which is preliminary data.</text>
</comment>
<evidence type="ECO:0000259" key="2">
    <source>
        <dbReference type="PROSITE" id="PS50966"/>
    </source>
</evidence>
<protein>
    <recommendedName>
        <fullName evidence="2">SWIM-type domain-containing protein</fullName>
    </recommendedName>
</protein>
<dbReference type="Pfam" id="PF10551">
    <property type="entry name" value="MULE"/>
    <property type="match status" value="1"/>
</dbReference>
<organism evidence="3 4">
    <name type="scientific">Centaurea solstitialis</name>
    <name type="common">yellow star-thistle</name>
    <dbReference type="NCBI Taxonomy" id="347529"/>
    <lineage>
        <taxon>Eukaryota</taxon>
        <taxon>Viridiplantae</taxon>
        <taxon>Streptophyta</taxon>
        <taxon>Embryophyta</taxon>
        <taxon>Tracheophyta</taxon>
        <taxon>Spermatophyta</taxon>
        <taxon>Magnoliopsida</taxon>
        <taxon>eudicotyledons</taxon>
        <taxon>Gunneridae</taxon>
        <taxon>Pentapetalae</taxon>
        <taxon>asterids</taxon>
        <taxon>campanulids</taxon>
        <taxon>Asterales</taxon>
        <taxon>Asteraceae</taxon>
        <taxon>Carduoideae</taxon>
        <taxon>Cardueae</taxon>
        <taxon>Centaureinae</taxon>
        <taxon>Centaurea</taxon>
    </lineage>
</organism>
<name>A0AA38WSB6_9ASTR</name>